<name>A0A1M7EYH1_9FLAO</name>
<dbReference type="GO" id="GO:0003677">
    <property type="term" value="F:DNA binding"/>
    <property type="evidence" value="ECO:0007669"/>
    <property type="project" value="InterPro"/>
</dbReference>
<dbReference type="STRING" id="946677.SAMN05444484_103129"/>
<protein>
    <submittedName>
        <fullName evidence="2">Helix-turn-helix</fullName>
    </submittedName>
</protein>
<proteinExistence type="predicted"/>
<organism evidence="2 3">
    <name type="scientific">Flavobacterium chilense</name>
    <dbReference type="NCBI Taxonomy" id="946677"/>
    <lineage>
        <taxon>Bacteria</taxon>
        <taxon>Pseudomonadati</taxon>
        <taxon>Bacteroidota</taxon>
        <taxon>Flavobacteriia</taxon>
        <taxon>Flavobacteriales</taxon>
        <taxon>Flavobacteriaceae</taxon>
        <taxon>Flavobacterium</taxon>
    </lineage>
</organism>
<feature type="domain" description="HTH cro/C1-type" evidence="1">
    <location>
        <begin position="55"/>
        <end position="110"/>
    </location>
</feature>
<dbReference type="Pfam" id="PF01381">
    <property type="entry name" value="HTH_3"/>
    <property type="match status" value="1"/>
</dbReference>
<dbReference type="SUPFAM" id="SSF47413">
    <property type="entry name" value="lambda repressor-like DNA-binding domains"/>
    <property type="match status" value="1"/>
</dbReference>
<dbReference type="RefSeq" id="WP_245179083.1">
    <property type="nucleotide sequence ID" value="NZ_FRBT01000003.1"/>
</dbReference>
<dbReference type="InterPro" id="IPR001387">
    <property type="entry name" value="Cro/C1-type_HTH"/>
</dbReference>
<dbReference type="AlphaFoldDB" id="A0A1M7EYH1"/>
<dbReference type="Proteomes" id="UP000184028">
    <property type="component" value="Unassembled WGS sequence"/>
</dbReference>
<accession>A0A1M7EYH1</accession>
<evidence type="ECO:0000259" key="1">
    <source>
        <dbReference type="PROSITE" id="PS50943"/>
    </source>
</evidence>
<dbReference type="SMART" id="SM00530">
    <property type="entry name" value="HTH_XRE"/>
    <property type="match status" value="1"/>
</dbReference>
<sequence>MERYLIFLRVQPEINFTMEVLSLDQLKDGAIGLKGSEIRDAYEFNLNMKMISHIIKEIRKEQNLTQEELGERIGVQKSQISRIESSLKNANLFTVKRIFEALNAKIKFEVIVNEKKVEFEI</sequence>
<gene>
    <name evidence="2" type="ORF">SAMN05444484_103129</name>
</gene>
<dbReference type="CDD" id="cd00093">
    <property type="entry name" value="HTH_XRE"/>
    <property type="match status" value="1"/>
</dbReference>
<keyword evidence="3" id="KW-1185">Reference proteome</keyword>
<dbReference type="Gene3D" id="1.10.260.40">
    <property type="entry name" value="lambda repressor-like DNA-binding domains"/>
    <property type="match status" value="1"/>
</dbReference>
<dbReference type="InterPro" id="IPR010982">
    <property type="entry name" value="Lambda_DNA-bd_dom_sf"/>
</dbReference>
<dbReference type="EMBL" id="FRBT01000003">
    <property type="protein sequence ID" value="SHL96489.1"/>
    <property type="molecule type" value="Genomic_DNA"/>
</dbReference>
<evidence type="ECO:0000313" key="2">
    <source>
        <dbReference type="EMBL" id="SHL96489.1"/>
    </source>
</evidence>
<dbReference type="PROSITE" id="PS50943">
    <property type="entry name" value="HTH_CROC1"/>
    <property type="match status" value="1"/>
</dbReference>
<reference evidence="3" key="1">
    <citation type="submission" date="2016-11" db="EMBL/GenBank/DDBJ databases">
        <authorList>
            <person name="Varghese N."/>
            <person name="Submissions S."/>
        </authorList>
    </citation>
    <scope>NUCLEOTIDE SEQUENCE [LARGE SCALE GENOMIC DNA]</scope>
    <source>
        <strain evidence="3">DSM 24724</strain>
    </source>
</reference>
<evidence type="ECO:0000313" key="3">
    <source>
        <dbReference type="Proteomes" id="UP000184028"/>
    </source>
</evidence>